<feature type="binding site" evidence="8">
    <location>
        <position position="112"/>
    </location>
    <ligand>
        <name>Mg(2+)</name>
        <dbReference type="ChEBI" id="CHEBI:18420"/>
    </ligand>
</feature>
<evidence type="ECO:0000313" key="11">
    <source>
        <dbReference type="Proteomes" id="UP000028701"/>
    </source>
</evidence>
<reference evidence="10 11" key="1">
    <citation type="submission" date="2014-08" db="EMBL/GenBank/DDBJ databases">
        <title>Whole genome shotgun sequence of Rhizobium rubi NBRC 13261.</title>
        <authorList>
            <person name="Katano-Makiyama Y."/>
            <person name="Hosoyama A."/>
            <person name="Hashimoto M."/>
            <person name="Hosoyama Y."/>
            <person name="Noguchi M."/>
            <person name="Tsuchikane K."/>
            <person name="Uohara A."/>
            <person name="Ohji S."/>
            <person name="Ichikawa N."/>
            <person name="Kimura A."/>
            <person name="Yamazoe A."/>
            <person name="Fujita N."/>
        </authorList>
    </citation>
    <scope>NUCLEOTIDE SEQUENCE [LARGE SCALE GENOMIC DNA]</scope>
    <source>
        <strain evidence="10 11">NBRC 13261</strain>
    </source>
</reference>
<dbReference type="GO" id="GO:0000287">
    <property type="term" value="F:magnesium ion binding"/>
    <property type="evidence" value="ECO:0007669"/>
    <property type="project" value="UniProtKB-UniRule"/>
</dbReference>
<comment type="similarity">
    <text evidence="7 8">Belongs to the PINc/VapC protein family.</text>
</comment>
<dbReference type="PANTHER" id="PTHR33653">
    <property type="entry name" value="RIBONUCLEASE VAPC2"/>
    <property type="match status" value="1"/>
</dbReference>
<evidence type="ECO:0000256" key="5">
    <source>
        <dbReference type="ARBA" id="ARBA00022801"/>
    </source>
</evidence>
<evidence type="ECO:0000259" key="9">
    <source>
        <dbReference type="Pfam" id="PF01850"/>
    </source>
</evidence>
<dbReference type="InterPro" id="IPR050556">
    <property type="entry name" value="Type_II_TA_system_RNase"/>
</dbReference>
<dbReference type="Pfam" id="PF01850">
    <property type="entry name" value="PIN"/>
    <property type="match status" value="1"/>
</dbReference>
<dbReference type="PANTHER" id="PTHR33653:SF1">
    <property type="entry name" value="RIBONUCLEASE VAPC2"/>
    <property type="match status" value="1"/>
</dbReference>
<dbReference type="GO" id="GO:0016787">
    <property type="term" value="F:hydrolase activity"/>
    <property type="evidence" value="ECO:0007669"/>
    <property type="project" value="UniProtKB-KW"/>
</dbReference>
<dbReference type="HAMAP" id="MF_00265">
    <property type="entry name" value="VapC_Nob1"/>
    <property type="match status" value="1"/>
</dbReference>
<evidence type="ECO:0000256" key="4">
    <source>
        <dbReference type="ARBA" id="ARBA00022723"/>
    </source>
</evidence>
<dbReference type="Gene3D" id="3.40.50.1010">
    <property type="entry name" value="5'-nuclease"/>
    <property type="match status" value="1"/>
</dbReference>
<feature type="domain" description="PIN" evidence="9">
    <location>
        <begin position="6"/>
        <end position="130"/>
    </location>
</feature>
<sequence length="148" mass="16291">MSNGFLLDTNIISKFAPDKITPSEEVRAWFHEKGENGSLYLSAMTIAEIEKGARSLYRRGGIERADRLNRWLAAITENFYEQILPMDIVVARIVGALADAATSAGHNPGVSDLIIAATAKAYDLTVVTENLKHFLPLAIKVDLPECFK</sequence>
<dbReference type="GO" id="GO:0004540">
    <property type="term" value="F:RNA nuclease activity"/>
    <property type="evidence" value="ECO:0007669"/>
    <property type="project" value="InterPro"/>
</dbReference>
<dbReference type="eggNOG" id="COG1487">
    <property type="taxonomic scope" value="Bacteria"/>
</dbReference>
<dbReference type="CDD" id="cd18746">
    <property type="entry name" value="PIN_VapC4-5_FitB-like"/>
    <property type="match status" value="1"/>
</dbReference>
<evidence type="ECO:0000313" key="10">
    <source>
        <dbReference type="EMBL" id="GAK72405.1"/>
    </source>
</evidence>
<proteinExistence type="inferred from homology"/>
<dbReference type="RefSeq" id="WP_045231837.1">
    <property type="nucleotide sequence ID" value="NZ_BBJU01000025.1"/>
</dbReference>
<keyword evidence="6 8" id="KW-0460">Magnesium</keyword>
<dbReference type="EC" id="3.1.-.-" evidence="8"/>
<evidence type="ECO:0000256" key="8">
    <source>
        <dbReference type="HAMAP-Rule" id="MF_00265"/>
    </source>
</evidence>
<dbReference type="InterPro" id="IPR002716">
    <property type="entry name" value="PIN_dom"/>
</dbReference>
<dbReference type="SUPFAM" id="SSF88723">
    <property type="entry name" value="PIN domain-like"/>
    <property type="match status" value="1"/>
</dbReference>
<organism evidence="10 11">
    <name type="scientific">Agrobacterium rubi TR3 = NBRC 13261</name>
    <dbReference type="NCBI Taxonomy" id="1368415"/>
    <lineage>
        <taxon>Bacteria</taxon>
        <taxon>Pseudomonadati</taxon>
        <taxon>Pseudomonadota</taxon>
        <taxon>Alphaproteobacteria</taxon>
        <taxon>Hyphomicrobiales</taxon>
        <taxon>Rhizobiaceae</taxon>
        <taxon>Rhizobium/Agrobacterium group</taxon>
        <taxon>Agrobacterium</taxon>
    </lineage>
</organism>
<comment type="function">
    <text evidence="8">Toxic component of a toxin-antitoxin (TA) system. An RNase.</text>
</comment>
<keyword evidence="4 8" id="KW-0479">Metal-binding</keyword>
<evidence type="ECO:0000256" key="6">
    <source>
        <dbReference type="ARBA" id="ARBA00022842"/>
    </source>
</evidence>
<evidence type="ECO:0000256" key="7">
    <source>
        <dbReference type="ARBA" id="ARBA00038093"/>
    </source>
</evidence>
<protein>
    <recommendedName>
        <fullName evidence="8">Ribonuclease VapC</fullName>
        <shortName evidence="8">RNase VapC</shortName>
        <ecNumber evidence="8">3.1.-.-</ecNumber>
    </recommendedName>
    <alternativeName>
        <fullName evidence="8">Toxin VapC</fullName>
    </alternativeName>
</protein>
<dbReference type="AlphaFoldDB" id="A0A081D0F9"/>
<keyword evidence="3 8" id="KW-0540">Nuclease</keyword>
<keyword evidence="2 8" id="KW-1277">Toxin-antitoxin system</keyword>
<comment type="caution">
    <text evidence="10">The sequence shown here is derived from an EMBL/GenBank/DDBJ whole genome shotgun (WGS) entry which is preliminary data.</text>
</comment>
<dbReference type="InterPro" id="IPR029060">
    <property type="entry name" value="PIN-like_dom_sf"/>
</dbReference>
<dbReference type="Proteomes" id="UP000028701">
    <property type="component" value="Unassembled WGS sequence"/>
</dbReference>
<gene>
    <name evidence="8 10" type="primary">vapC</name>
    <name evidence="10" type="ORF">RRU01S_25_00950</name>
</gene>
<feature type="binding site" evidence="8">
    <location>
        <position position="8"/>
    </location>
    <ligand>
        <name>Mg(2+)</name>
        <dbReference type="ChEBI" id="CHEBI:18420"/>
    </ligand>
</feature>
<evidence type="ECO:0000256" key="2">
    <source>
        <dbReference type="ARBA" id="ARBA00022649"/>
    </source>
</evidence>
<dbReference type="EMBL" id="BBJU01000025">
    <property type="protein sequence ID" value="GAK72405.1"/>
    <property type="molecule type" value="Genomic_DNA"/>
</dbReference>
<evidence type="ECO:0000256" key="1">
    <source>
        <dbReference type="ARBA" id="ARBA00001946"/>
    </source>
</evidence>
<accession>A0A081D0F9</accession>
<dbReference type="OrthoDB" id="7188375at2"/>
<dbReference type="InterPro" id="IPR022907">
    <property type="entry name" value="VapC_family"/>
</dbReference>
<dbReference type="GO" id="GO:0090729">
    <property type="term" value="F:toxin activity"/>
    <property type="evidence" value="ECO:0007669"/>
    <property type="project" value="UniProtKB-KW"/>
</dbReference>
<evidence type="ECO:0000256" key="3">
    <source>
        <dbReference type="ARBA" id="ARBA00022722"/>
    </source>
</evidence>
<keyword evidence="5 8" id="KW-0378">Hydrolase</keyword>
<keyword evidence="8" id="KW-0800">Toxin</keyword>
<comment type="cofactor">
    <cofactor evidence="1 8">
        <name>Mg(2+)</name>
        <dbReference type="ChEBI" id="CHEBI:18420"/>
    </cofactor>
</comment>
<name>A0A081D0F9_9HYPH</name>